<accession>A0A2X2JL43</accession>
<protein>
    <submittedName>
        <fullName evidence="2">Cation efflux system protein CusF</fullName>
    </submittedName>
</protein>
<dbReference type="AlphaFoldDB" id="A0A2X2JL43"/>
<dbReference type="GeneID" id="74951733"/>
<dbReference type="Pfam" id="PF11604">
    <property type="entry name" value="CusF_Ec"/>
    <property type="match status" value="1"/>
</dbReference>
<dbReference type="InterPro" id="IPR042230">
    <property type="entry name" value="CusF_sf"/>
</dbReference>
<organism evidence="2 3">
    <name type="scientific">Serratia quinivorans</name>
    <dbReference type="NCBI Taxonomy" id="137545"/>
    <lineage>
        <taxon>Bacteria</taxon>
        <taxon>Pseudomonadati</taxon>
        <taxon>Pseudomonadota</taxon>
        <taxon>Gammaproteobacteria</taxon>
        <taxon>Enterobacterales</taxon>
        <taxon>Yersiniaceae</taxon>
        <taxon>Serratia</taxon>
    </lineage>
</organism>
<dbReference type="Proteomes" id="UP000255529">
    <property type="component" value="Unassembled WGS sequence"/>
</dbReference>
<evidence type="ECO:0000313" key="3">
    <source>
        <dbReference type="Proteomes" id="UP000255529"/>
    </source>
</evidence>
<feature type="signal peptide" evidence="1">
    <location>
        <begin position="1"/>
        <end position="20"/>
    </location>
</feature>
<sequence>MRNLFAAVLITLFFSSAVSAADMAMQHSAVKPTVEIHSQGVIKAWDERKVSIAHQAIPALNWPPMTMSFQLPSSPSLTVLPVGTAVDFSFLPVDGGYRLIAIATARQ</sequence>
<keyword evidence="1" id="KW-0732">Signal</keyword>
<dbReference type="Gene3D" id="2.40.50.320">
    <property type="entry name" value="Copper binding periplasmic protein CusF"/>
    <property type="match status" value="1"/>
</dbReference>
<reference evidence="2 3" key="1">
    <citation type="submission" date="2018-06" db="EMBL/GenBank/DDBJ databases">
        <authorList>
            <consortium name="Pathogen Informatics"/>
            <person name="Doyle S."/>
        </authorList>
    </citation>
    <scope>NUCLEOTIDE SEQUENCE [LARGE SCALE GENOMIC DNA]</scope>
    <source>
        <strain evidence="2 3">NCTC11544</strain>
    </source>
</reference>
<evidence type="ECO:0000313" key="2">
    <source>
        <dbReference type="EMBL" id="SUI79811.1"/>
    </source>
</evidence>
<evidence type="ECO:0000256" key="1">
    <source>
        <dbReference type="SAM" id="SignalP"/>
    </source>
</evidence>
<proteinExistence type="predicted"/>
<feature type="chain" id="PRO_5030061429" evidence="1">
    <location>
        <begin position="21"/>
        <end position="107"/>
    </location>
</feature>
<dbReference type="EMBL" id="UGYN01000002">
    <property type="protein sequence ID" value="SUI79811.1"/>
    <property type="molecule type" value="Genomic_DNA"/>
</dbReference>
<dbReference type="InterPro" id="IPR021647">
    <property type="entry name" value="CusF_Ec"/>
</dbReference>
<name>A0A2X2JL43_9GAMM</name>
<dbReference type="RefSeq" id="WP_012146079.1">
    <property type="nucleotide sequence ID" value="NZ_CAMKUF010000001.1"/>
</dbReference>
<gene>
    <name evidence="2" type="primary">cusF</name>
    <name evidence="2" type="ORF">NCTC11544_04040</name>
</gene>